<organism evidence="2">
    <name type="scientific">Oppiella nova</name>
    <dbReference type="NCBI Taxonomy" id="334625"/>
    <lineage>
        <taxon>Eukaryota</taxon>
        <taxon>Metazoa</taxon>
        <taxon>Ecdysozoa</taxon>
        <taxon>Arthropoda</taxon>
        <taxon>Chelicerata</taxon>
        <taxon>Arachnida</taxon>
        <taxon>Acari</taxon>
        <taxon>Acariformes</taxon>
        <taxon>Sarcoptiformes</taxon>
        <taxon>Oribatida</taxon>
        <taxon>Brachypylina</taxon>
        <taxon>Oppioidea</taxon>
        <taxon>Oppiidae</taxon>
        <taxon>Oppiella</taxon>
    </lineage>
</organism>
<feature type="compositionally biased region" description="Basic and acidic residues" evidence="1">
    <location>
        <begin position="76"/>
        <end position="91"/>
    </location>
</feature>
<evidence type="ECO:0000256" key="1">
    <source>
        <dbReference type="SAM" id="MobiDB-lite"/>
    </source>
</evidence>
<proteinExistence type="predicted"/>
<evidence type="ECO:0000313" key="2">
    <source>
        <dbReference type="EMBL" id="CAD7655765.1"/>
    </source>
</evidence>
<sequence>MGSHCKRLGGEGRHHHSLHCKSHIPHHSLYVQSWESRVSRIDYKFHFSAEIIGNKKPNERPLLRHRRSSDEYSSITDRDLLSKQKPNERPLLRHRRSSDEYSSITDRDLLSKQYTLVNTFGGVDILGDVRQYRTGKIDTRDFGQNIHFGYKDRILPGEKERALKELQTQALKGLIRMVNQMLE</sequence>
<dbReference type="Proteomes" id="UP000728032">
    <property type="component" value="Unassembled WGS sequence"/>
</dbReference>
<name>A0A7R9M8U6_9ACAR</name>
<accession>A0A7R9M8U6</accession>
<protein>
    <submittedName>
        <fullName evidence="2">Uncharacterized protein</fullName>
    </submittedName>
</protein>
<dbReference type="AlphaFoldDB" id="A0A7R9M8U6"/>
<gene>
    <name evidence="2" type="ORF">ONB1V03_LOCUS12408</name>
</gene>
<reference evidence="2" key="1">
    <citation type="submission" date="2020-11" db="EMBL/GenBank/DDBJ databases">
        <authorList>
            <person name="Tran Van P."/>
        </authorList>
    </citation>
    <scope>NUCLEOTIDE SEQUENCE</scope>
</reference>
<feature type="region of interest" description="Disordered" evidence="1">
    <location>
        <begin position="58"/>
        <end position="99"/>
    </location>
</feature>
<evidence type="ECO:0000313" key="3">
    <source>
        <dbReference type="Proteomes" id="UP000728032"/>
    </source>
</evidence>
<dbReference type="EMBL" id="CAJPVJ010010012">
    <property type="protein sequence ID" value="CAG2172952.1"/>
    <property type="molecule type" value="Genomic_DNA"/>
</dbReference>
<dbReference type="EMBL" id="OC924837">
    <property type="protein sequence ID" value="CAD7655765.1"/>
    <property type="molecule type" value="Genomic_DNA"/>
</dbReference>
<keyword evidence="3" id="KW-1185">Reference proteome</keyword>